<dbReference type="PROSITE" id="PS50837">
    <property type="entry name" value="NACHT"/>
    <property type="match status" value="1"/>
</dbReference>
<dbReference type="InterPro" id="IPR027417">
    <property type="entry name" value="P-loop_NTPase"/>
</dbReference>
<evidence type="ECO:0000313" key="3">
    <source>
        <dbReference type="EMBL" id="KAJ7606379.1"/>
    </source>
</evidence>
<sequence length="538" mass="59666">MILQQSQSPGPIPSSPGFHDAFNNANPYIGEDGLYMLHSAIAVGASYDSIERYPPPRCHPQTRKVVFEIILAWTTNVLHGPRLLWVHGDPGSGKSAVSQTVAEYCAQSGQLGATFFFSHGRGDLSDGMLLFPTLAYKLAGAIPEIRAPLSRAIQNDSSILTQSLEVQVQKLIVEPFMAVPPPPMPILIVIDGLDACVGDEMQHRILMLLAQLIMVHRLPLCFFVTSRLHPYLQATFDTPILRKLSNRIPLDVFASDTDVRNFLRSEFTNIRHAHAHTMAGIPDPWPSEDVINLLVQKSGGHFLYPATVIKYVDDKSGLPAERLVEVVVSAASDSALSPTDQLYHHILSSGADPPALLRVLGPIVALYTPLPPKELEVLVGLGRGDVCTTLREMHALVDVPGPTASPPADTVRIPQPSVSEFLGDIHRSLQFWIETRIYHAELARGCIQYIGDYMDSADTLDLASYQYIRRRWLSHLEQAIPSPELFDDLRVLRFVYSRVPAEVRAVVAWLQKIPNAPHDLVHLWADWLAQLQTSRYVP</sequence>
<gene>
    <name evidence="3" type="ORF">B0H17DRAFT_1119642</name>
</gene>
<dbReference type="Gene3D" id="3.40.50.300">
    <property type="entry name" value="P-loop containing nucleotide triphosphate hydrolases"/>
    <property type="match status" value="1"/>
</dbReference>
<comment type="caution">
    <text evidence="3">The sequence shown here is derived from an EMBL/GenBank/DDBJ whole genome shotgun (WGS) entry which is preliminary data.</text>
</comment>
<keyword evidence="1" id="KW-0677">Repeat</keyword>
<accession>A0AAD7B025</accession>
<dbReference type="PANTHER" id="PTHR10039:SF14">
    <property type="entry name" value="NACHT DOMAIN-CONTAINING PROTEIN"/>
    <property type="match status" value="1"/>
</dbReference>
<evidence type="ECO:0000256" key="1">
    <source>
        <dbReference type="ARBA" id="ARBA00022737"/>
    </source>
</evidence>
<dbReference type="EMBL" id="JARKIE010001105">
    <property type="protein sequence ID" value="KAJ7606379.1"/>
    <property type="molecule type" value="Genomic_DNA"/>
</dbReference>
<reference evidence="3" key="1">
    <citation type="submission" date="2023-03" db="EMBL/GenBank/DDBJ databases">
        <title>Massive genome expansion in bonnet fungi (Mycena s.s.) driven by repeated elements and novel gene families across ecological guilds.</title>
        <authorList>
            <consortium name="Lawrence Berkeley National Laboratory"/>
            <person name="Harder C.B."/>
            <person name="Miyauchi S."/>
            <person name="Viragh M."/>
            <person name="Kuo A."/>
            <person name="Thoen E."/>
            <person name="Andreopoulos B."/>
            <person name="Lu D."/>
            <person name="Skrede I."/>
            <person name="Drula E."/>
            <person name="Henrissat B."/>
            <person name="Morin E."/>
            <person name="Kohler A."/>
            <person name="Barry K."/>
            <person name="LaButti K."/>
            <person name="Morin E."/>
            <person name="Salamov A."/>
            <person name="Lipzen A."/>
            <person name="Mereny Z."/>
            <person name="Hegedus B."/>
            <person name="Baldrian P."/>
            <person name="Stursova M."/>
            <person name="Weitz H."/>
            <person name="Taylor A."/>
            <person name="Grigoriev I.V."/>
            <person name="Nagy L.G."/>
            <person name="Martin F."/>
            <person name="Kauserud H."/>
        </authorList>
    </citation>
    <scope>NUCLEOTIDE SEQUENCE</scope>
    <source>
        <strain evidence="3">CBHHK067</strain>
    </source>
</reference>
<evidence type="ECO:0000259" key="2">
    <source>
        <dbReference type="PROSITE" id="PS50837"/>
    </source>
</evidence>
<keyword evidence="4" id="KW-1185">Reference proteome</keyword>
<feature type="domain" description="NACHT" evidence="2">
    <location>
        <begin position="82"/>
        <end position="226"/>
    </location>
</feature>
<organism evidence="3 4">
    <name type="scientific">Mycena rosella</name>
    <name type="common">Pink bonnet</name>
    <name type="synonym">Agaricus rosellus</name>
    <dbReference type="NCBI Taxonomy" id="1033263"/>
    <lineage>
        <taxon>Eukaryota</taxon>
        <taxon>Fungi</taxon>
        <taxon>Dikarya</taxon>
        <taxon>Basidiomycota</taxon>
        <taxon>Agaricomycotina</taxon>
        <taxon>Agaricomycetes</taxon>
        <taxon>Agaricomycetidae</taxon>
        <taxon>Agaricales</taxon>
        <taxon>Marasmiineae</taxon>
        <taxon>Mycenaceae</taxon>
        <taxon>Mycena</taxon>
    </lineage>
</organism>
<evidence type="ECO:0000313" key="4">
    <source>
        <dbReference type="Proteomes" id="UP001221757"/>
    </source>
</evidence>
<protein>
    <recommendedName>
        <fullName evidence="2">NACHT domain-containing protein</fullName>
    </recommendedName>
</protein>
<dbReference type="InterPro" id="IPR007111">
    <property type="entry name" value="NACHT_NTPase"/>
</dbReference>
<dbReference type="Pfam" id="PF24883">
    <property type="entry name" value="NPHP3_N"/>
    <property type="match status" value="1"/>
</dbReference>
<dbReference type="PANTHER" id="PTHR10039">
    <property type="entry name" value="AMELOGENIN"/>
    <property type="match status" value="1"/>
</dbReference>
<dbReference type="AlphaFoldDB" id="A0AAD7B025"/>
<proteinExistence type="predicted"/>
<dbReference type="Proteomes" id="UP001221757">
    <property type="component" value="Unassembled WGS sequence"/>
</dbReference>
<name>A0AAD7B025_MYCRO</name>
<dbReference type="SUPFAM" id="SSF52540">
    <property type="entry name" value="P-loop containing nucleoside triphosphate hydrolases"/>
    <property type="match status" value="1"/>
</dbReference>
<dbReference type="InterPro" id="IPR056884">
    <property type="entry name" value="NPHP3-like_N"/>
</dbReference>